<dbReference type="Proteomes" id="UP001590950">
    <property type="component" value="Unassembled WGS sequence"/>
</dbReference>
<accession>A0ABR4ACK2</accession>
<evidence type="ECO:0000313" key="3">
    <source>
        <dbReference type="EMBL" id="KAL2042586.1"/>
    </source>
</evidence>
<evidence type="ECO:0000256" key="1">
    <source>
        <dbReference type="SAM" id="MobiDB-lite"/>
    </source>
</evidence>
<reference evidence="3 4" key="1">
    <citation type="submission" date="2024-09" db="EMBL/GenBank/DDBJ databases">
        <title>Rethinking Asexuality: The Enigmatic Case of Functional Sexual Genes in Lepraria (Stereocaulaceae).</title>
        <authorList>
            <person name="Doellman M."/>
            <person name="Sun Y."/>
            <person name="Barcenas-Pena A."/>
            <person name="Lumbsch H.T."/>
            <person name="Grewe F."/>
        </authorList>
    </citation>
    <scope>NUCLEOTIDE SEQUENCE [LARGE SCALE GENOMIC DNA]</scope>
    <source>
        <strain evidence="3 4">Mercado 3170</strain>
    </source>
</reference>
<protein>
    <submittedName>
        <fullName evidence="3">Uncharacterized protein</fullName>
    </submittedName>
</protein>
<name>A0ABR4ACK2_9LECA</name>
<proteinExistence type="predicted"/>
<feature type="region of interest" description="Disordered" evidence="1">
    <location>
        <begin position="55"/>
        <end position="94"/>
    </location>
</feature>
<feature type="compositionally biased region" description="Low complexity" evidence="1">
    <location>
        <begin position="73"/>
        <end position="94"/>
    </location>
</feature>
<keyword evidence="4" id="KW-1185">Reference proteome</keyword>
<comment type="caution">
    <text evidence="3">The sequence shown here is derived from an EMBL/GenBank/DDBJ whole genome shotgun (WGS) entry which is preliminary data.</text>
</comment>
<evidence type="ECO:0000313" key="4">
    <source>
        <dbReference type="Proteomes" id="UP001590950"/>
    </source>
</evidence>
<feature type="chain" id="PRO_5047049832" evidence="2">
    <location>
        <begin position="28"/>
        <end position="146"/>
    </location>
</feature>
<sequence>MQTSIYPLLFLAATALSFQSSLHPNEARPVTYDLNSSKCTPCICLPSTLIQLKPHHPKRNHGKDIQSSPNLLPASHPSSGNTSSTTTQSPPSTKPFTFDTIITATFRAVITILSLLNVNITWRLHAHHAGHRLRLARDNIHPGRHE</sequence>
<keyword evidence="2" id="KW-0732">Signal</keyword>
<evidence type="ECO:0000256" key="2">
    <source>
        <dbReference type="SAM" id="SignalP"/>
    </source>
</evidence>
<organism evidence="3 4">
    <name type="scientific">Stereocaulon virgatum</name>
    <dbReference type="NCBI Taxonomy" id="373712"/>
    <lineage>
        <taxon>Eukaryota</taxon>
        <taxon>Fungi</taxon>
        <taxon>Dikarya</taxon>
        <taxon>Ascomycota</taxon>
        <taxon>Pezizomycotina</taxon>
        <taxon>Lecanoromycetes</taxon>
        <taxon>OSLEUM clade</taxon>
        <taxon>Lecanoromycetidae</taxon>
        <taxon>Lecanorales</taxon>
        <taxon>Lecanorineae</taxon>
        <taxon>Stereocaulaceae</taxon>
        <taxon>Stereocaulon</taxon>
    </lineage>
</organism>
<feature type="signal peptide" evidence="2">
    <location>
        <begin position="1"/>
        <end position="27"/>
    </location>
</feature>
<dbReference type="EMBL" id="JBEFKJ010000013">
    <property type="protein sequence ID" value="KAL2042586.1"/>
    <property type="molecule type" value="Genomic_DNA"/>
</dbReference>
<gene>
    <name evidence="3" type="ORF">N7G274_004345</name>
</gene>